<dbReference type="SUPFAM" id="SSF141130">
    <property type="entry name" value="Acetamidase/Formamidase-like"/>
    <property type="match status" value="1"/>
</dbReference>
<dbReference type="Gene3D" id="2.40.10.120">
    <property type="match status" value="1"/>
</dbReference>
<dbReference type="RefSeq" id="WP_034455278.1">
    <property type="nucleotide sequence ID" value="NZ_LXEO01000017.1"/>
</dbReference>
<dbReference type="Proteomes" id="UP000078286">
    <property type="component" value="Unassembled WGS sequence"/>
</dbReference>
<dbReference type="EC" id="3.5.1.-" evidence="1"/>
<dbReference type="PATRIC" id="fig|1354255.3.peg.1622"/>
<protein>
    <submittedName>
        <fullName evidence="1">Acetamidase</fullName>
        <ecNumber evidence="1">3.5.1.-</ecNumber>
        <ecNumber evidence="1">3.5.1.4</ecNumber>
    </submittedName>
</protein>
<gene>
    <name evidence="1" type="ORF">M979_1573</name>
</gene>
<accession>A0A1B7HSY2</accession>
<dbReference type="EC" id="3.5.1.4" evidence="1"/>
<organism evidence="1 2">
    <name type="scientific">Buttiauxella noackiae ATCC 51607</name>
    <dbReference type="NCBI Taxonomy" id="1354255"/>
    <lineage>
        <taxon>Bacteria</taxon>
        <taxon>Pseudomonadati</taxon>
        <taxon>Pseudomonadota</taxon>
        <taxon>Gammaproteobacteria</taxon>
        <taxon>Enterobacterales</taxon>
        <taxon>Enterobacteriaceae</taxon>
        <taxon>Buttiauxella</taxon>
    </lineage>
</organism>
<dbReference type="Gene3D" id="3.10.28.20">
    <property type="entry name" value="Acetamidase/Formamidase-like domains"/>
    <property type="match status" value="1"/>
</dbReference>
<sequence>MGKTIITQFSYQFAATNEAVARAVDGDTLTFKTQDCFSGRIVDQSDLTTSFNYDTANPATGPVFVETAQPGDILVVEILDIRVAARGVVTTLPGCGPLSDTQEIRTKPVQIIDGKALFNDLQIPIDPMVGVIGVAPAKGEVRCGFPGNHGGNMDCKQIKKGAVLYLPVQVEGALFALGDLHAVMGDGELCGTGLEICGEVDVRLTVLKGQSIQWPVLETPEKWYAIASAEQYPDALKLAAEQMQALICKAYGWDLTDAYLYMSLQSDTEICQACKPCLVDLIVRIGTPKRSDKPLISRSEA</sequence>
<dbReference type="AlphaFoldDB" id="A0A1B7HSY2"/>
<dbReference type="InterPro" id="IPR004304">
    <property type="entry name" value="FmdA_AmdA"/>
</dbReference>
<dbReference type="GO" id="GO:0004040">
    <property type="term" value="F:amidase activity"/>
    <property type="evidence" value="ECO:0007669"/>
    <property type="project" value="UniProtKB-EC"/>
</dbReference>
<evidence type="ECO:0000313" key="2">
    <source>
        <dbReference type="Proteomes" id="UP000078286"/>
    </source>
</evidence>
<reference evidence="1 2" key="1">
    <citation type="submission" date="2016-04" db="EMBL/GenBank/DDBJ databases">
        <title>ATOL: Assembling a taxonomically balanced genome-scale reconstruction of the evolutionary history of the Enterobacteriaceae.</title>
        <authorList>
            <person name="Plunkett G.III."/>
            <person name="Neeno-Eckwall E.C."/>
            <person name="Glasner J.D."/>
            <person name="Perna N.T."/>
        </authorList>
    </citation>
    <scope>NUCLEOTIDE SEQUENCE [LARGE SCALE GENOMIC DNA]</scope>
    <source>
        <strain evidence="1 2">ATCC 51607</strain>
    </source>
</reference>
<dbReference type="PANTHER" id="PTHR31891:SF1">
    <property type="entry name" value="FORMAMIDASE C869.04-RELATED"/>
    <property type="match status" value="1"/>
</dbReference>
<keyword evidence="2" id="KW-1185">Reference proteome</keyword>
<dbReference type="PANTHER" id="PTHR31891">
    <property type="entry name" value="FORMAMIDASE C869.04-RELATED"/>
    <property type="match status" value="1"/>
</dbReference>
<dbReference type="EMBL" id="LXEO01000017">
    <property type="protein sequence ID" value="OAT18749.1"/>
    <property type="molecule type" value="Genomic_DNA"/>
</dbReference>
<comment type="caution">
    <text evidence="1">The sequence shown here is derived from an EMBL/GenBank/DDBJ whole genome shotgun (WGS) entry which is preliminary data.</text>
</comment>
<dbReference type="Pfam" id="PF03069">
    <property type="entry name" value="FmdA_AmdA"/>
    <property type="match status" value="2"/>
</dbReference>
<proteinExistence type="predicted"/>
<keyword evidence="1" id="KW-0378">Hydrolase</keyword>
<dbReference type="Gene3D" id="2.60.120.580">
    <property type="entry name" value="Acetamidase/Formamidase-like domains"/>
    <property type="match status" value="1"/>
</dbReference>
<name>A0A1B7HSY2_9ENTR</name>
<evidence type="ECO:0000313" key="1">
    <source>
        <dbReference type="EMBL" id="OAT18749.1"/>
    </source>
</evidence>